<evidence type="ECO:0000259" key="7">
    <source>
        <dbReference type="PROSITE" id="PS51192"/>
    </source>
</evidence>
<organism evidence="10 11">
    <name type="scientific">Peromyscus maniculatus bairdii</name>
    <name type="common">Prairie deer mouse</name>
    <dbReference type="NCBI Taxonomy" id="230844"/>
    <lineage>
        <taxon>Eukaryota</taxon>
        <taxon>Metazoa</taxon>
        <taxon>Chordata</taxon>
        <taxon>Craniata</taxon>
        <taxon>Vertebrata</taxon>
        <taxon>Euteleostomi</taxon>
        <taxon>Mammalia</taxon>
        <taxon>Eutheria</taxon>
        <taxon>Euarchontoglires</taxon>
        <taxon>Glires</taxon>
        <taxon>Rodentia</taxon>
        <taxon>Myomorpha</taxon>
        <taxon>Muroidea</taxon>
        <taxon>Cricetidae</taxon>
        <taxon>Neotominae</taxon>
        <taxon>Peromyscus</taxon>
    </lineage>
</organism>
<dbReference type="AlphaFoldDB" id="A0A8C8T2G6"/>
<dbReference type="PROSITE" id="PS51194">
    <property type="entry name" value="HELICASE_CTER"/>
    <property type="match status" value="1"/>
</dbReference>
<dbReference type="GO" id="GO:0016787">
    <property type="term" value="F:hydrolase activity"/>
    <property type="evidence" value="ECO:0007669"/>
    <property type="project" value="UniProtKB-KW"/>
</dbReference>
<protein>
    <recommendedName>
        <fullName evidence="1">RNA helicase</fullName>
        <ecNumber evidence="1">3.6.4.13</ecNumber>
    </recommendedName>
</protein>
<feature type="domain" description="Helicase C-terminal" evidence="8">
    <location>
        <begin position="382"/>
        <end position="538"/>
    </location>
</feature>
<accession>A0A8C8T2G6</accession>
<evidence type="ECO:0000256" key="5">
    <source>
        <dbReference type="ARBA" id="ARBA00022840"/>
    </source>
</evidence>
<evidence type="ECO:0000313" key="11">
    <source>
        <dbReference type="Proteomes" id="UP000694547"/>
    </source>
</evidence>
<dbReference type="InterPro" id="IPR027417">
    <property type="entry name" value="P-loop_NTPase"/>
</dbReference>
<dbReference type="GO" id="GO:0035770">
    <property type="term" value="C:ribonucleoprotein granule"/>
    <property type="evidence" value="ECO:0007669"/>
    <property type="project" value="Ensembl"/>
</dbReference>
<dbReference type="GO" id="GO:0019843">
    <property type="term" value="F:rRNA binding"/>
    <property type="evidence" value="ECO:0007669"/>
    <property type="project" value="Ensembl"/>
</dbReference>
<evidence type="ECO:0000256" key="6">
    <source>
        <dbReference type="PROSITE-ProRule" id="PRU00552"/>
    </source>
</evidence>
<dbReference type="InterPro" id="IPR014001">
    <property type="entry name" value="Helicase_ATP-bd"/>
</dbReference>
<name>A0A8C8T2G6_PERMB</name>
<dbReference type="GeneTree" id="ENSGT00940000161738"/>
<dbReference type="PROSITE" id="PS51195">
    <property type="entry name" value="Q_MOTIF"/>
    <property type="match status" value="1"/>
</dbReference>
<dbReference type="Pfam" id="PF00270">
    <property type="entry name" value="DEAD"/>
    <property type="match status" value="1"/>
</dbReference>
<sequence length="542" mass="59437">MALAWPTRLLSPAVRSLLEPRRSIAVRGSDEPLPVVRIPRALQRRQQQRQSDRGSCPLPVLVRPGPLLVSARRPELNQPARLTLGRWECAPLASRGWKHRRSRQDHFSIERVQQEAPALANLSSRCSFVDLGLEPRVLLALQEAAPEVVRPTSVQSKTIPPLLRGRHILCAAETGSGKTLSYLLPLFQRLLSRPDLDSRSSAAPRGLVLVPSRELAQQVQAVAQSLGRYLGLQVIEIGGGLGMGKLKLQLSKLSSASADVLVATPGALWKALKSQLISLQHLSFIVLDEADTLLDESFLELVDYILGNSVIAESPAELEDPFNPKAQLVMVGATFPEGVNQLLSKVASPDCLTTITSSKLHCIMPHVRQTFMRLKGAEKVTELVQILKQHDKANKAKPSGTVLVFCNSSSTVNWLGYILDDHKIQHLRLQGQMPASMRAGIFQSFQDGSQDILVCTDIASRGLDSIHVGLVVNYDFPPTLQDYIHRAGRVGRVGSEMPGTIISFVTHPWDVSLVQKIELAARRRRSLPGLASSVKDPLPQQA</sequence>
<keyword evidence="3" id="KW-0378">Hydrolase</keyword>
<evidence type="ECO:0000256" key="4">
    <source>
        <dbReference type="ARBA" id="ARBA00022806"/>
    </source>
</evidence>
<keyword evidence="5" id="KW-0067">ATP-binding</keyword>
<reference evidence="10 11" key="1">
    <citation type="submission" date="2018-10" db="EMBL/GenBank/DDBJ databases">
        <title>Improved assembly of the deer mouse Peromyscus maniculatus genome.</title>
        <authorList>
            <person name="Lassance J.-M."/>
            <person name="Hoekstra H.E."/>
        </authorList>
    </citation>
    <scope>NUCLEOTIDE SEQUENCE [LARGE SCALE GENOMIC DNA]</scope>
</reference>
<dbReference type="GO" id="GO:1902775">
    <property type="term" value="P:mitochondrial large ribosomal subunit assembly"/>
    <property type="evidence" value="ECO:0007669"/>
    <property type="project" value="Ensembl"/>
</dbReference>
<feature type="short sequence motif" description="Q motif" evidence="6">
    <location>
        <begin position="126"/>
        <end position="156"/>
    </location>
</feature>
<dbReference type="Pfam" id="PF00271">
    <property type="entry name" value="Helicase_C"/>
    <property type="match status" value="1"/>
</dbReference>
<evidence type="ECO:0000256" key="3">
    <source>
        <dbReference type="ARBA" id="ARBA00022801"/>
    </source>
</evidence>
<dbReference type="EC" id="3.6.4.13" evidence="1"/>
<dbReference type="GO" id="GO:0005654">
    <property type="term" value="C:nucleoplasm"/>
    <property type="evidence" value="ECO:0007669"/>
    <property type="project" value="Ensembl"/>
</dbReference>
<evidence type="ECO:0000259" key="9">
    <source>
        <dbReference type="PROSITE" id="PS51195"/>
    </source>
</evidence>
<dbReference type="Gene3D" id="3.40.50.300">
    <property type="entry name" value="P-loop containing nucleotide triphosphate hydrolases"/>
    <property type="match status" value="2"/>
</dbReference>
<feature type="domain" description="Helicase ATP-binding" evidence="7">
    <location>
        <begin position="159"/>
        <end position="353"/>
    </location>
</feature>
<evidence type="ECO:0000259" key="8">
    <source>
        <dbReference type="PROSITE" id="PS51194"/>
    </source>
</evidence>
<reference evidence="10" key="3">
    <citation type="submission" date="2025-09" db="UniProtKB">
        <authorList>
            <consortium name="Ensembl"/>
        </authorList>
    </citation>
    <scope>IDENTIFICATION</scope>
</reference>
<evidence type="ECO:0000256" key="2">
    <source>
        <dbReference type="ARBA" id="ARBA00022741"/>
    </source>
</evidence>
<keyword evidence="2" id="KW-0547">Nucleotide-binding</keyword>
<dbReference type="InterPro" id="IPR001650">
    <property type="entry name" value="Helicase_C-like"/>
</dbReference>
<dbReference type="GO" id="GO:0005730">
    <property type="term" value="C:nucleolus"/>
    <property type="evidence" value="ECO:0007669"/>
    <property type="project" value="Ensembl"/>
</dbReference>
<proteinExistence type="predicted"/>
<feature type="domain" description="DEAD-box RNA helicase Q" evidence="9">
    <location>
        <begin position="126"/>
        <end position="156"/>
    </location>
</feature>
<dbReference type="InterPro" id="IPR014014">
    <property type="entry name" value="RNA_helicase_DEAD_Q_motif"/>
</dbReference>
<dbReference type="SMART" id="SM00490">
    <property type="entry name" value="HELICc"/>
    <property type="match status" value="1"/>
</dbReference>
<dbReference type="GO" id="GO:0005829">
    <property type="term" value="C:cytosol"/>
    <property type="evidence" value="ECO:0007669"/>
    <property type="project" value="Ensembl"/>
</dbReference>
<keyword evidence="4" id="KW-0347">Helicase</keyword>
<dbReference type="GO" id="GO:0042645">
    <property type="term" value="C:mitochondrial nucleoid"/>
    <property type="evidence" value="ECO:0007669"/>
    <property type="project" value="Ensembl"/>
</dbReference>
<dbReference type="Proteomes" id="UP000694547">
    <property type="component" value="Chromosome 5"/>
</dbReference>
<dbReference type="CDD" id="cd18787">
    <property type="entry name" value="SF2_C_DEAD"/>
    <property type="match status" value="1"/>
</dbReference>
<dbReference type="PROSITE" id="PS51192">
    <property type="entry name" value="HELICASE_ATP_BIND_1"/>
    <property type="match status" value="1"/>
</dbReference>
<keyword evidence="11" id="KW-1185">Reference proteome</keyword>
<dbReference type="SMART" id="SM00487">
    <property type="entry name" value="DEXDc"/>
    <property type="match status" value="1"/>
</dbReference>
<dbReference type="InterPro" id="IPR011545">
    <property type="entry name" value="DEAD/DEAH_box_helicase_dom"/>
</dbReference>
<dbReference type="Ensembl" id="ENSPEMT00000004189.2">
    <property type="protein sequence ID" value="ENSPEMP00000002747.2"/>
    <property type="gene ID" value="ENSPEMG00000003395.2"/>
</dbReference>
<evidence type="ECO:0000313" key="10">
    <source>
        <dbReference type="Ensembl" id="ENSPEMP00000002747.2"/>
    </source>
</evidence>
<dbReference type="GO" id="GO:0005524">
    <property type="term" value="F:ATP binding"/>
    <property type="evidence" value="ECO:0007669"/>
    <property type="project" value="UniProtKB-KW"/>
</dbReference>
<dbReference type="GO" id="GO:0003724">
    <property type="term" value="F:RNA helicase activity"/>
    <property type="evidence" value="ECO:0007669"/>
    <property type="project" value="UniProtKB-EC"/>
</dbReference>
<dbReference type="PANTHER" id="PTHR47960">
    <property type="entry name" value="DEAD-BOX ATP-DEPENDENT RNA HELICASE 50"/>
    <property type="match status" value="1"/>
</dbReference>
<evidence type="ECO:0000256" key="1">
    <source>
        <dbReference type="ARBA" id="ARBA00012552"/>
    </source>
</evidence>
<dbReference type="SUPFAM" id="SSF52540">
    <property type="entry name" value="P-loop containing nucleoside triphosphate hydrolases"/>
    <property type="match status" value="1"/>
</dbReference>
<reference evidence="10" key="2">
    <citation type="submission" date="2025-08" db="UniProtKB">
        <authorList>
            <consortium name="Ensembl"/>
        </authorList>
    </citation>
    <scope>IDENTIFICATION</scope>
</reference>